<dbReference type="Proteomes" id="UP001165120">
    <property type="component" value="Unassembled WGS sequence"/>
</dbReference>
<protein>
    <submittedName>
        <fullName evidence="10">Unnamed protein product</fullName>
    </submittedName>
</protein>
<evidence type="ECO:0000256" key="3">
    <source>
        <dbReference type="ARBA" id="ARBA00022737"/>
    </source>
</evidence>
<accession>A0A9W6T1B5</accession>
<evidence type="ECO:0000256" key="1">
    <source>
        <dbReference type="ARBA" id="ARBA00004123"/>
    </source>
</evidence>
<dbReference type="InterPro" id="IPR048591">
    <property type="entry name" value="WDHD1/CFT4_hel"/>
</dbReference>
<evidence type="ECO:0000259" key="8">
    <source>
        <dbReference type="Pfam" id="PF12894"/>
    </source>
</evidence>
<proteinExistence type="predicted"/>
<feature type="domain" description="WDHD1/CFT4 second beta-propeller" evidence="7">
    <location>
        <begin position="468"/>
        <end position="753"/>
    </location>
</feature>
<dbReference type="InterPro" id="IPR022100">
    <property type="entry name" value="WDHD1/CFT4_beta-prop_2nd"/>
</dbReference>
<dbReference type="PANTHER" id="PTHR19932:SF10">
    <property type="entry name" value="WD REPEAT AND HMG-BOX DNA-BINDING PROTEIN 1"/>
    <property type="match status" value="1"/>
</dbReference>
<dbReference type="InterPro" id="IPR015943">
    <property type="entry name" value="WD40/YVTN_repeat-like_dom_sf"/>
</dbReference>
<dbReference type="InterPro" id="IPR036322">
    <property type="entry name" value="WD40_repeat_dom_sf"/>
</dbReference>
<reference evidence="10" key="1">
    <citation type="submission" date="2023-04" db="EMBL/GenBank/DDBJ databases">
        <title>Candida boidinii NBRC 10035.</title>
        <authorList>
            <person name="Ichikawa N."/>
            <person name="Sato H."/>
            <person name="Tonouchi N."/>
        </authorList>
    </citation>
    <scope>NUCLEOTIDE SEQUENCE</scope>
    <source>
        <strain evidence="10">NBRC 10035</strain>
    </source>
</reference>
<keyword evidence="11" id="KW-1185">Reference proteome</keyword>
<dbReference type="AlphaFoldDB" id="A0A9W6T1B5"/>
<organism evidence="10 11">
    <name type="scientific">Candida boidinii</name>
    <name type="common">Yeast</name>
    <dbReference type="NCBI Taxonomy" id="5477"/>
    <lineage>
        <taxon>Eukaryota</taxon>
        <taxon>Fungi</taxon>
        <taxon>Dikarya</taxon>
        <taxon>Ascomycota</taxon>
        <taxon>Saccharomycotina</taxon>
        <taxon>Pichiomycetes</taxon>
        <taxon>Pichiales</taxon>
        <taxon>Pichiaceae</taxon>
        <taxon>Ogataea</taxon>
        <taxon>Ogataea/Candida clade</taxon>
    </lineage>
</organism>
<feature type="compositionally biased region" description="Acidic residues" evidence="6">
    <location>
        <begin position="372"/>
        <end position="393"/>
    </location>
</feature>
<dbReference type="Gene3D" id="2.130.10.10">
    <property type="entry name" value="YVTN repeat-like/Quinoprotein amine dehydrogenase"/>
    <property type="match status" value="2"/>
</dbReference>
<comment type="caution">
    <text evidence="10">The sequence shown here is derived from an EMBL/GenBank/DDBJ whole genome shotgun (WGS) entry which is preliminary data.</text>
</comment>
<dbReference type="PROSITE" id="PS50294">
    <property type="entry name" value="WD_REPEATS_REGION"/>
    <property type="match status" value="1"/>
</dbReference>
<evidence type="ECO:0000259" key="9">
    <source>
        <dbReference type="Pfam" id="PF20946"/>
    </source>
</evidence>
<dbReference type="GO" id="GO:0043596">
    <property type="term" value="C:nuclear replication fork"/>
    <property type="evidence" value="ECO:0007669"/>
    <property type="project" value="TreeGrafter"/>
</dbReference>
<dbReference type="EMBL" id="BSXN01001381">
    <property type="protein sequence ID" value="GME72860.1"/>
    <property type="molecule type" value="Genomic_DNA"/>
</dbReference>
<sequence>MSVTDNVKRVFVSDIKALVKHSNISNKLFICSDEVLKIFDLKNPDQEPEVIDILPKVTSFTLSVDEKYCIVTSRDGECAYYDLENEKLKAKLLRSSLALTDVCFTHGDSMALSGGADGKLYLIDLNNINSSPKVQKTIDQVTAISYSNIGDIAAVSLSNGDIEIYSYSSSEPTKLQILSSIVNENKYLGFDDDEEEDDVLDFENDDLDNTDTMNVSSKIENEKSKQKLMTFKADWHPDGDLLAVPSKTNDILVYNRNFLPTVDFKFPQSHNEPLVDLKWSPNGKYIASAGVDKKLVIYDLKSKDVYKIFSLSLTPCSISWGKIAGSYEIIVGSTAGQIITFNGIPMETAFASKSSSSKSKTKKAKSDLVLNEAEEDNDDDEEEGDDLDIEGEADSYRHGANGAGNPDESSLFGDGEDDFIVDDEGTGDYIEKRKSPSTSTNEYTLFNKNKKRKIIVSQTTASTFELVPYSVGGTPWAGNRRYITINPTGYAWAVKQEGYNTITVSFFDRSVHKEYHFRDVNNFDIASMNDVGVLFASSGNQSKKSNMIIMFRSHEQSQFTWQCQIKKVDDSEFITSIALSKSTVYVCTSLGYIRRFSLFGRPEKIEKTAPVVACINSEKYLFTVTQQSPYNLTFNVQDLDGKFYQRNEHLPLSLSGFKHPLKGLFFSLDGDPCIVGQDDHLLILARWREPLQATWIPILDTKAGIKSIATGDNVQCWPLGLFKEEFNFVVVRGSDYPSFPLTLPSDITIKIPLSHTESYDADDPEEELARCITMGELLNDAISNDEVLDETAEERLTAFSIMYDRSLLKQFGQACTEQNSLEALQLAAKLRDDKALQAASKIAERMEMITLLTKINKLREARMDFD</sequence>
<keyword evidence="3" id="KW-0677">Repeat</keyword>
<evidence type="ECO:0000259" key="7">
    <source>
        <dbReference type="Pfam" id="PF12341"/>
    </source>
</evidence>
<keyword evidence="2 5" id="KW-0853">WD repeat</keyword>
<evidence type="ECO:0000256" key="6">
    <source>
        <dbReference type="SAM" id="MobiDB-lite"/>
    </source>
</evidence>
<keyword evidence="4" id="KW-0539">Nucleus</keyword>
<dbReference type="Pfam" id="PF12341">
    <property type="entry name" value="Mcl1_mid"/>
    <property type="match status" value="1"/>
</dbReference>
<evidence type="ECO:0000256" key="2">
    <source>
        <dbReference type="ARBA" id="ARBA00022574"/>
    </source>
</evidence>
<feature type="domain" description="WDHD1/CFT4 helical bundle" evidence="9">
    <location>
        <begin position="764"/>
        <end position="863"/>
    </location>
</feature>
<dbReference type="PROSITE" id="PS50082">
    <property type="entry name" value="WD_REPEATS_2"/>
    <property type="match status" value="1"/>
</dbReference>
<dbReference type="SMART" id="SM00320">
    <property type="entry name" value="WD40"/>
    <property type="match status" value="6"/>
</dbReference>
<feature type="repeat" description="WD" evidence="5">
    <location>
        <begin position="267"/>
        <end position="308"/>
    </location>
</feature>
<dbReference type="InterPro" id="IPR001680">
    <property type="entry name" value="WD40_rpt"/>
</dbReference>
<dbReference type="GO" id="GO:0006261">
    <property type="term" value="P:DNA-templated DNA replication"/>
    <property type="evidence" value="ECO:0007669"/>
    <property type="project" value="TreeGrafter"/>
</dbReference>
<dbReference type="GO" id="GO:0000278">
    <property type="term" value="P:mitotic cell cycle"/>
    <property type="evidence" value="ECO:0007669"/>
    <property type="project" value="TreeGrafter"/>
</dbReference>
<feature type="region of interest" description="Disordered" evidence="6">
    <location>
        <begin position="363"/>
        <end position="417"/>
    </location>
</feature>
<evidence type="ECO:0000256" key="5">
    <source>
        <dbReference type="PROSITE-ProRule" id="PRU00221"/>
    </source>
</evidence>
<comment type="subcellular location">
    <subcellularLocation>
        <location evidence="1">Nucleus</location>
    </subcellularLocation>
</comment>
<evidence type="ECO:0000313" key="10">
    <source>
        <dbReference type="EMBL" id="GME72860.1"/>
    </source>
</evidence>
<dbReference type="GO" id="GO:0006281">
    <property type="term" value="P:DNA repair"/>
    <property type="evidence" value="ECO:0007669"/>
    <property type="project" value="TreeGrafter"/>
</dbReference>
<feature type="domain" description="Anaphase-promoting complex subunit 4-like WD40" evidence="8">
    <location>
        <begin position="234"/>
        <end position="321"/>
    </location>
</feature>
<dbReference type="GO" id="GO:0003682">
    <property type="term" value="F:chromatin binding"/>
    <property type="evidence" value="ECO:0007669"/>
    <property type="project" value="TreeGrafter"/>
</dbReference>
<dbReference type="InterPro" id="IPR024977">
    <property type="entry name" value="Apc4-like_WD40_dom"/>
</dbReference>
<evidence type="ECO:0000256" key="4">
    <source>
        <dbReference type="ARBA" id="ARBA00023242"/>
    </source>
</evidence>
<dbReference type="PANTHER" id="PTHR19932">
    <property type="entry name" value="WD REPEAT AND HMG-BOX DNA BINDING PROTEIN"/>
    <property type="match status" value="1"/>
</dbReference>
<dbReference type="Pfam" id="PF12894">
    <property type="entry name" value="ANAPC4_WD40"/>
    <property type="match status" value="1"/>
</dbReference>
<evidence type="ECO:0000313" key="11">
    <source>
        <dbReference type="Proteomes" id="UP001165120"/>
    </source>
</evidence>
<name>A0A9W6T1B5_CANBO</name>
<dbReference type="Pfam" id="PF20946">
    <property type="entry name" value="Ctf4_C"/>
    <property type="match status" value="1"/>
</dbReference>
<dbReference type="SUPFAM" id="SSF50978">
    <property type="entry name" value="WD40 repeat-like"/>
    <property type="match status" value="1"/>
</dbReference>
<gene>
    <name evidence="10" type="ORF">Cboi02_000379000</name>
</gene>